<dbReference type="Proteomes" id="UP000650533">
    <property type="component" value="Chromosome 6"/>
</dbReference>
<dbReference type="AlphaFoldDB" id="A0A8H8NZ00"/>
<dbReference type="InterPro" id="IPR000210">
    <property type="entry name" value="BTB/POZ_dom"/>
</dbReference>
<reference evidence="2" key="1">
    <citation type="submission" date="2020-05" db="EMBL/GenBank/DDBJ databases">
        <title>Evolutionary and genomic comparisons of hybrid uninucleate and nonhybrid Rhizoctonia fungi.</title>
        <authorList>
            <person name="Li C."/>
            <person name="Chen X."/>
        </authorList>
    </citation>
    <scope>NUCLEOTIDE SEQUENCE</scope>
    <source>
        <strain evidence="2">AG-1 IA</strain>
    </source>
</reference>
<evidence type="ECO:0000313" key="3">
    <source>
        <dbReference type="Proteomes" id="UP000650533"/>
    </source>
</evidence>
<protein>
    <submittedName>
        <fullName evidence="2">The BTB (BR-C, ttk and bab)/POZ (Pox virus and Zinc finger) domain</fullName>
    </submittedName>
</protein>
<dbReference type="Pfam" id="PF00651">
    <property type="entry name" value="BTB"/>
    <property type="match status" value="1"/>
</dbReference>
<dbReference type="PROSITE" id="PS50097">
    <property type="entry name" value="BTB"/>
    <property type="match status" value="1"/>
</dbReference>
<name>A0A8H8NZ00_9AGAM</name>
<gene>
    <name evidence="2" type="ORF">RhiXN_05905</name>
</gene>
<dbReference type="SUPFAM" id="SSF54695">
    <property type="entry name" value="POZ domain"/>
    <property type="match status" value="1"/>
</dbReference>
<dbReference type="InterPro" id="IPR011333">
    <property type="entry name" value="SKP1/BTB/POZ_sf"/>
</dbReference>
<dbReference type="RefSeq" id="XP_043181153.1">
    <property type="nucleotide sequence ID" value="XM_043325721.1"/>
</dbReference>
<dbReference type="GeneID" id="67028184"/>
<dbReference type="EMBL" id="CP059663">
    <property type="protein sequence ID" value="QRW20916.1"/>
    <property type="molecule type" value="Genomic_DNA"/>
</dbReference>
<evidence type="ECO:0000313" key="2">
    <source>
        <dbReference type="EMBL" id="QRW20916.1"/>
    </source>
</evidence>
<accession>A0A8H8NZ00</accession>
<sequence length="265" mass="30208">MCTLEPAISPKIYTTMTGEAEQEITGTTNQETIIKHPKFFFDNTLIVIQIENVQFNVHKYQLLKSETFADMFKIAEESGGDSEDPAEGSSSEKPIKMEGVSVADFESLLTVLYANYFSTHQPEPTASLIIPAFRLANMWNFKELRDYLMPLAEQVLNDASKIAFAREFHVQQWIVPAFVRLCHREEPLDTDEAKMIGLEGVLLISRIREGRYTKNPRPSCHTDTTAQIYCSSCEANYGMGDLFMSEEESEEEINKWVENGYQFVN</sequence>
<dbReference type="Gene3D" id="3.30.710.10">
    <property type="entry name" value="Potassium Channel Kv1.1, Chain A"/>
    <property type="match status" value="1"/>
</dbReference>
<evidence type="ECO:0000259" key="1">
    <source>
        <dbReference type="PROSITE" id="PS50097"/>
    </source>
</evidence>
<dbReference type="KEGG" id="rsx:RhiXN_05905"/>
<organism evidence="2 3">
    <name type="scientific">Rhizoctonia solani</name>
    <dbReference type="NCBI Taxonomy" id="456999"/>
    <lineage>
        <taxon>Eukaryota</taxon>
        <taxon>Fungi</taxon>
        <taxon>Dikarya</taxon>
        <taxon>Basidiomycota</taxon>
        <taxon>Agaricomycotina</taxon>
        <taxon>Agaricomycetes</taxon>
        <taxon>Cantharellales</taxon>
        <taxon>Ceratobasidiaceae</taxon>
        <taxon>Rhizoctonia</taxon>
    </lineage>
</organism>
<proteinExistence type="predicted"/>
<feature type="domain" description="BTB" evidence="1">
    <location>
        <begin position="41"/>
        <end position="121"/>
    </location>
</feature>